<gene>
    <name evidence="1" type="ORF">NM688_g3982</name>
</gene>
<reference evidence="1" key="1">
    <citation type="submission" date="2022-07" db="EMBL/GenBank/DDBJ databases">
        <title>Genome Sequence of Phlebia brevispora.</title>
        <authorList>
            <person name="Buettner E."/>
        </authorList>
    </citation>
    <scope>NUCLEOTIDE SEQUENCE</scope>
    <source>
        <strain evidence="1">MPL23</strain>
    </source>
</reference>
<organism evidence="1 2">
    <name type="scientific">Phlebia brevispora</name>
    <dbReference type="NCBI Taxonomy" id="194682"/>
    <lineage>
        <taxon>Eukaryota</taxon>
        <taxon>Fungi</taxon>
        <taxon>Dikarya</taxon>
        <taxon>Basidiomycota</taxon>
        <taxon>Agaricomycotina</taxon>
        <taxon>Agaricomycetes</taxon>
        <taxon>Polyporales</taxon>
        <taxon>Meruliaceae</taxon>
        <taxon>Phlebia</taxon>
    </lineage>
</organism>
<name>A0ACC1T460_9APHY</name>
<evidence type="ECO:0000313" key="1">
    <source>
        <dbReference type="EMBL" id="KAJ3552761.1"/>
    </source>
</evidence>
<keyword evidence="2" id="KW-1185">Reference proteome</keyword>
<dbReference type="EMBL" id="JANHOG010000620">
    <property type="protein sequence ID" value="KAJ3552761.1"/>
    <property type="molecule type" value="Genomic_DNA"/>
</dbReference>
<sequence>MPGLNKLPPFPEDIPTHPLLVIDYQLLKEGNEDEINRLWEAATKLGFWYLKNHGADREVDEMFEMGEETMKLPLAEKMKFSQGEEGASFGYKVAGSYAVDEKGTQDTVEFINISKDDALAWPNKVHREYPSTVNSRMESTIKPFVQKAVEVNGLLIDILNDKLGLPKGTLAAKHKLLEPSGSEARCIKNPPRPGGVDDAQTALGAHTDFGSLSFLHNRLGGLQVLPPGSHSWYYVKPLPGHAVCNVGDALAVFSGGILHSNLHRIVTAPKEQAKYERWSSAFFTRPANHVELTPLTDESAMIAEAVRHSPDPNRFRTGQTSAEWFARRVKYQRIKHWTVDRRAGQPAEVQSNIHRHKPLQFDKINMGLLVALVYTALTNSSALLTCLNRLNKLPPFPEDIPTHPLLVIDYQLLKEGDEAEISRLWDAATTIGFWYLKNHGADQEVDGMFEMGEKTMSLPLDEKMKFEWGDEGGTFGYKASGSNAVDEKGTRDTVEFINISKDDALAWPNKVHRDYPSTVNARMENTIKPFVQKSVVINGLIIDILNDKLGLPKGTFAAKHKLLEHCRSDARCIKNPPRPGGIDDARTALGAHTDFGSLSFLHNRLGGLQVMPPGSQSCPFSHQPLPGHAICNIGDALSVFSGGILRSNVHRIVTAPKEQAKYDRWSTGFFTRPANYVELVALTDESPMIAEAVKNAPDPSKFRTGQTSEEWLARRVKYQRIKNRTGPESWHASKGTEHSEPDQAVSV</sequence>
<protein>
    <submittedName>
        <fullName evidence="1">Uncharacterized protein</fullName>
    </submittedName>
</protein>
<comment type="caution">
    <text evidence="1">The sequence shown here is derived from an EMBL/GenBank/DDBJ whole genome shotgun (WGS) entry which is preliminary data.</text>
</comment>
<proteinExistence type="predicted"/>
<evidence type="ECO:0000313" key="2">
    <source>
        <dbReference type="Proteomes" id="UP001148662"/>
    </source>
</evidence>
<dbReference type="Proteomes" id="UP001148662">
    <property type="component" value="Unassembled WGS sequence"/>
</dbReference>
<accession>A0ACC1T460</accession>